<gene>
    <name evidence="1" type="ORF">U472_14230</name>
</gene>
<comment type="caution">
    <text evidence="1">The sequence shown here is derived from an EMBL/GenBank/DDBJ whole genome shotgun (WGS) entry which is preliminary data.</text>
</comment>
<dbReference type="RefSeq" id="WP_068719409.1">
    <property type="nucleotide sequence ID" value="NZ_LWDV01000010.1"/>
</dbReference>
<dbReference type="PANTHER" id="PTHR30087:SF1">
    <property type="entry name" value="HYPOTHETICAL CYTOSOLIC PROTEIN"/>
    <property type="match status" value="1"/>
</dbReference>
<evidence type="ECO:0000313" key="2">
    <source>
        <dbReference type="Proteomes" id="UP000093514"/>
    </source>
</evidence>
<dbReference type="PANTHER" id="PTHR30087">
    <property type="entry name" value="INNER MEMBRANE PROTEIN"/>
    <property type="match status" value="1"/>
</dbReference>
<dbReference type="OrthoDB" id="9797779at2"/>
<dbReference type="EMBL" id="LWDV01000010">
    <property type="protein sequence ID" value="OCL25497.1"/>
    <property type="molecule type" value="Genomic_DNA"/>
</dbReference>
<dbReference type="Proteomes" id="UP000093514">
    <property type="component" value="Unassembled WGS sequence"/>
</dbReference>
<reference evidence="1 2" key="2">
    <citation type="submission" date="2016-08" db="EMBL/GenBank/DDBJ databases">
        <title>Orenia metallireducens sp. nov. strain Z6, a Novel Metal-reducing Firmicute from the Deep Subsurface.</title>
        <authorList>
            <person name="Maxim B.I."/>
            <person name="Kenneth K."/>
            <person name="Flynn T.M."/>
            <person name="Oloughlin E.J."/>
            <person name="Locke R.A."/>
            <person name="Weber J.R."/>
            <person name="Egan S.M."/>
            <person name="Mackie R.I."/>
            <person name="Cann I.K."/>
        </authorList>
    </citation>
    <scope>NUCLEOTIDE SEQUENCE [LARGE SCALE GENOMIC DNA]</scope>
    <source>
        <strain evidence="1 2">Z6</strain>
    </source>
</reference>
<proteinExistence type="predicted"/>
<organism evidence="1 2">
    <name type="scientific">Orenia metallireducens</name>
    <dbReference type="NCBI Taxonomy" id="1413210"/>
    <lineage>
        <taxon>Bacteria</taxon>
        <taxon>Bacillati</taxon>
        <taxon>Bacillota</taxon>
        <taxon>Clostridia</taxon>
        <taxon>Halanaerobiales</taxon>
        <taxon>Halobacteroidaceae</taxon>
        <taxon>Orenia</taxon>
    </lineage>
</organism>
<sequence>MIVVSSCLLGEDCRYNGNNNYDRRITELLEDKEIISICPEVFGGLSTPRPPAEIQGGDGEDVLEGIARVIDKEGNDITKNFIEGARESLSLIKEYGCTLAILKAKSPSCGSKIIYDGSFTGNKRVGAGVTTALLKKEGIEVFNEEEIDRIIAKL</sequence>
<dbReference type="Pfam" id="PF04463">
    <property type="entry name" value="2-thiour_desulf"/>
    <property type="match status" value="1"/>
</dbReference>
<name>A0A1C0A5T1_9FIRM</name>
<evidence type="ECO:0000313" key="1">
    <source>
        <dbReference type="EMBL" id="OCL25497.1"/>
    </source>
</evidence>
<dbReference type="InterPro" id="IPR007553">
    <property type="entry name" value="2-thiour_desulf"/>
</dbReference>
<reference evidence="2" key="1">
    <citation type="submission" date="2016-07" db="EMBL/GenBank/DDBJ databases">
        <authorList>
            <person name="Florea S."/>
            <person name="Webb J.S."/>
            <person name="Jaromczyk J."/>
            <person name="Schardl C.L."/>
        </authorList>
    </citation>
    <scope>NUCLEOTIDE SEQUENCE [LARGE SCALE GENOMIC DNA]</scope>
    <source>
        <strain evidence="2">Z6</strain>
    </source>
</reference>
<keyword evidence="2" id="KW-1185">Reference proteome</keyword>
<accession>A0A1C0A5T1</accession>
<protein>
    <submittedName>
        <fullName evidence="1">Uncharacterized protein</fullName>
    </submittedName>
</protein>
<dbReference type="AlphaFoldDB" id="A0A1C0A5T1"/>